<dbReference type="SMART" id="SM00342">
    <property type="entry name" value="HTH_ARAC"/>
    <property type="match status" value="1"/>
</dbReference>
<name>A0A3D9BD41_9FLAO</name>
<evidence type="ECO:0000256" key="2">
    <source>
        <dbReference type="ARBA" id="ARBA00023125"/>
    </source>
</evidence>
<keyword evidence="3" id="KW-0804">Transcription</keyword>
<evidence type="ECO:0000256" key="3">
    <source>
        <dbReference type="ARBA" id="ARBA00023163"/>
    </source>
</evidence>
<gene>
    <name evidence="6" type="ORF">DRF68_06285</name>
</gene>
<proteinExistence type="predicted"/>
<evidence type="ECO:0000313" key="6">
    <source>
        <dbReference type="EMBL" id="REC51369.1"/>
    </source>
</evidence>
<dbReference type="GO" id="GO:0003700">
    <property type="term" value="F:DNA-binding transcription factor activity"/>
    <property type="evidence" value="ECO:0007669"/>
    <property type="project" value="InterPro"/>
</dbReference>
<dbReference type="PROSITE" id="PS01124">
    <property type="entry name" value="HTH_ARAC_FAMILY_2"/>
    <property type="match status" value="1"/>
</dbReference>
<keyword evidence="4" id="KW-0472">Membrane</keyword>
<dbReference type="Pfam" id="PF12833">
    <property type="entry name" value="HTH_18"/>
    <property type="match status" value="1"/>
</dbReference>
<keyword evidence="7" id="KW-1185">Reference proteome</keyword>
<feature type="domain" description="HTH araC/xylS-type" evidence="5">
    <location>
        <begin position="223"/>
        <end position="326"/>
    </location>
</feature>
<dbReference type="EMBL" id="QNVU01000009">
    <property type="protein sequence ID" value="REC51369.1"/>
    <property type="molecule type" value="Genomic_DNA"/>
</dbReference>
<accession>A0A3D9BD41</accession>
<keyword evidence="1" id="KW-0805">Transcription regulation</keyword>
<dbReference type="AlphaFoldDB" id="A0A3D9BD41"/>
<feature type="transmembrane region" description="Helical" evidence="4">
    <location>
        <begin position="159"/>
        <end position="179"/>
    </location>
</feature>
<dbReference type="GO" id="GO:0043565">
    <property type="term" value="F:sequence-specific DNA binding"/>
    <property type="evidence" value="ECO:0007669"/>
    <property type="project" value="InterPro"/>
</dbReference>
<protein>
    <recommendedName>
        <fullName evidence="5">HTH araC/xylS-type domain-containing protein</fullName>
    </recommendedName>
</protein>
<dbReference type="RefSeq" id="WP_116097620.1">
    <property type="nucleotide sequence ID" value="NZ_QNVU01000009.1"/>
</dbReference>
<sequence length="335" mass="39676">MKTNFSQIIKPESNSEEHLIKMFFFHYNLMLMIILFIHTLLFYFEGNKNIAAFFFPVVLFLGIVATVNYRLEYNILKSLLDYYLIVKIILLFILLFIFWKTAPENILFFALLPLGVYNLYHFKTLLWAASVIILLIVMMITLPLSYFPDMVAYKNIHAGKVKVLFTFVPISLFLIFYNMKISEKRHQYKNSKITFENEDTASEKNTIKETNGENLQMYSEIYQRIKEYLETETPWKNPDFGIQDLAHQFGINTTYLSKAISLNTDTNFKNLINTYRINYIKDEMKINYPKYTLMHIYVSAGFKHQSTFNRAFKQIENKTPSEYMRSIGIDTYTFS</sequence>
<feature type="transmembrane region" description="Helical" evidence="4">
    <location>
        <begin position="79"/>
        <end position="99"/>
    </location>
</feature>
<keyword evidence="4" id="KW-0812">Transmembrane</keyword>
<feature type="transmembrane region" description="Helical" evidence="4">
    <location>
        <begin position="23"/>
        <end position="44"/>
    </location>
</feature>
<comment type="caution">
    <text evidence="6">The sequence shown here is derived from an EMBL/GenBank/DDBJ whole genome shotgun (WGS) entry which is preliminary data.</text>
</comment>
<dbReference type="InterPro" id="IPR009057">
    <property type="entry name" value="Homeodomain-like_sf"/>
</dbReference>
<feature type="transmembrane region" description="Helical" evidence="4">
    <location>
        <begin position="50"/>
        <end position="67"/>
    </location>
</feature>
<dbReference type="PANTHER" id="PTHR43280">
    <property type="entry name" value="ARAC-FAMILY TRANSCRIPTIONAL REGULATOR"/>
    <property type="match status" value="1"/>
</dbReference>
<keyword evidence="4" id="KW-1133">Transmembrane helix</keyword>
<dbReference type="Gene3D" id="1.10.10.60">
    <property type="entry name" value="Homeodomain-like"/>
    <property type="match status" value="2"/>
</dbReference>
<reference evidence="6 7" key="1">
    <citation type="journal article" date="2004" name="Emerg. Infect. Dis.">
        <title>Amoebae-resisting bacteria isolated from human nasal swabs by amoebal coculture.</title>
        <authorList>
            <person name="Greub G."/>
            <person name="La Scola B."/>
            <person name="Raoult D."/>
        </authorList>
    </citation>
    <scope>NUCLEOTIDE SEQUENCE [LARGE SCALE GENOMIC DNA]</scope>
    <source>
        <strain evidence="6 7">CCUG 51329</strain>
    </source>
</reference>
<dbReference type="Proteomes" id="UP000256924">
    <property type="component" value="Unassembled WGS sequence"/>
</dbReference>
<evidence type="ECO:0000259" key="5">
    <source>
        <dbReference type="PROSITE" id="PS01124"/>
    </source>
</evidence>
<keyword evidence="2" id="KW-0238">DNA-binding</keyword>
<dbReference type="InterPro" id="IPR018060">
    <property type="entry name" value="HTH_AraC"/>
</dbReference>
<evidence type="ECO:0000256" key="1">
    <source>
        <dbReference type="ARBA" id="ARBA00023015"/>
    </source>
</evidence>
<evidence type="ECO:0000313" key="7">
    <source>
        <dbReference type="Proteomes" id="UP000256924"/>
    </source>
</evidence>
<organism evidence="6 7">
    <name type="scientific">Candidatus Chryseobacterium massiliense</name>
    <dbReference type="NCBI Taxonomy" id="204089"/>
    <lineage>
        <taxon>Bacteria</taxon>
        <taxon>Pseudomonadati</taxon>
        <taxon>Bacteroidota</taxon>
        <taxon>Flavobacteriia</taxon>
        <taxon>Flavobacteriales</taxon>
        <taxon>Weeksellaceae</taxon>
        <taxon>Chryseobacterium group</taxon>
        <taxon>Chryseobacterium</taxon>
    </lineage>
</organism>
<evidence type="ECO:0000256" key="4">
    <source>
        <dbReference type="SAM" id="Phobius"/>
    </source>
</evidence>
<dbReference type="PANTHER" id="PTHR43280:SF29">
    <property type="entry name" value="ARAC-FAMILY TRANSCRIPTIONAL REGULATOR"/>
    <property type="match status" value="1"/>
</dbReference>
<dbReference type="SUPFAM" id="SSF46689">
    <property type="entry name" value="Homeodomain-like"/>
    <property type="match status" value="1"/>
</dbReference>
<feature type="transmembrane region" description="Helical" evidence="4">
    <location>
        <begin position="125"/>
        <end position="147"/>
    </location>
</feature>